<sequence length="636" mass="71668">MSIFNCGLCRRDTMEEEKILLGQMRDMGYYYSGGEDYMTREQFITWLVRICNVPKEDRHISWWRYICYAHLNREFDRNPRACMDLTLPVEDFAEFVLARKQRKKMLDNFERVKRKDKLRKSGKFSPRSRLAPEPKPKPKSSPPVEVSDEKKTTADADEEDDVEEEPETTQPASEVEAKEKAEEEQKKKQEDLKHMANPLDLVHDTLAEKEKIEAIEENDDDQKDERESVEVKEEDPGKIPVKEKPKAAAAPEDGARTEGSGTPHRKTAGRSASMKGELVARVLFTVMFDDPTSDTGLKKIKSDEFHKIKLEKLAEHIGFKGSFKDAVDSVLKMDKDVISFEELVGAFVDVDVSDEQSVLVGKQIVKAIKGTKLVVMLSAHEIIPAKKPVIFIMQNGVEQLEFGTFGKELTVEMKLDGEEGIDLQSDFTFQLASDENIDDTIAEGDLKVVGLLGAAPDQEVPILDPDGMQHSAILIHHVYAPGAVDYLLKEAKPKPKLNKTHVTHKSTVELMKEGADLKTDELDLPDRFSRVDKKKEHSTFGGYATKYLRLYNFVIYYAQHKKDIEGDAIKKIQSEFLGGVAVPAEKHKISKHVTAIHVATVAVTPSSTQKGFTLIANEGRGKSRNFTFEPCKVTAQ</sequence>
<evidence type="ECO:0000313" key="2">
    <source>
        <dbReference type="EMBL" id="CAE0658972.1"/>
    </source>
</evidence>
<accession>A0A7S4DMG0</accession>
<feature type="compositionally biased region" description="Basic and acidic residues" evidence="1">
    <location>
        <begin position="223"/>
        <end position="246"/>
    </location>
</feature>
<feature type="region of interest" description="Disordered" evidence="1">
    <location>
        <begin position="212"/>
        <end position="272"/>
    </location>
</feature>
<gene>
    <name evidence="2" type="ORF">LGLO00237_LOCUS10545</name>
</gene>
<feature type="compositionally biased region" description="Basic and acidic residues" evidence="1">
    <location>
        <begin position="175"/>
        <end position="194"/>
    </location>
</feature>
<protein>
    <submittedName>
        <fullName evidence="2">Uncharacterized protein</fullName>
    </submittedName>
</protein>
<proteinExistence type="predicted"/>
<organism evidence="2">
    <name type="scientific">Lotharella globosa</name>
    <dbReference type="NCBI Taxonomy" id="91324"/>
    <lineage>
        <taxon>Eukaryota</taxon>
        <taxon>Sar</taxon>
        <taxon>Rhizaria</taxon>
        <taxon>Cercozoa</taxon>
        <taxon>Chlorarachniophyceae</taxon>
        <taxon>Lotharella</taxon>
    </lineage>
</organism>
<feature type="region of interest" description="Disordered" evidence="1">
    <location>
        <begin position="117"/>
        <end position="199"/>
    </location>
</feature>
<dbReference type="AlphaFoldDB" id="A0A7S4DMG0"/>
<reference evidence="2" key="1">
    <citation type="submission" date="2021-01" db="EMBL/GenBank/DDBJ databases">
        <authorList>
            <person name="Corre E."/>
            <person name="Pelletier E."/>
            <person name="Niang G."/>
            <person name="Scheremetjew M."/>
            <person name="Finn R."/>
            <person name="Kale V."/>
            <person name="Holt S."/>
            <person name="Cochrane G."/>
            <person name="Meng A."/>
            <person name="Brown T."/>
            <person name="Cohen L."/>
        </authorList>
    </citation>
    <scope>NUCLEOTIDE SEQUENCE</scope>
    <source>
        <strain evidence="2">CCCM811</strain>
    </source>
</reference>
<evidence type="ECO:0000256" key="1">
    <source>
        <dbReference type="SAM" id="MobiDB-lite"/>
    </source>
</evidence>
<feature type="compositionally biased region" description="Acidic residues" evidence="1">
    <location>
        <begin position="155"/>
        <end position="167"/>
    </location>
</feature>
<name>A0A7S4DMG0_9EUKA</name>
<dbReference type="EMBL" id="HBIV01014388">
    <property type="protein sequence ID" value="CAE0658972.1"/>
    <property type="molecule type" value="Transcribed_RNA"/>
</dbReference>